<gene>
    <name evidence="1" type="ORF">S01H4_27967</name>
</gene>
<feature type="non-terminal residue" evidence="1">
    <location>
        <position position="1"/>
    </location>
</feature>
<organism evidence="1">
    <name type="scientific">marine sediment metagenome</name>
    <dbReference type="NCBI Taxonomy" id="412755"/>
    <lineage>
        <taxon>unclassified sequences</taxon>
        <taxon>metagenomes</taxon>
        <taxon>ecological metagenomes</taxon>
    </lineage>
</organism>
<reference evidence="1" key="1">
    <citation type="journal article" date="2014" name="Front. Microbiol.">
        <title>High frequency of phylogenetically diverse reductive dehalogenase-homologous genes in deep subseafloor sedimentary metagenomes.</title>
        <authorList>
            <person name="Kawai M."/>
            <person name="Futagami T."/>
            <person name="Toyoda A."/>
            <person name="Takaki Y."/>
            <person name="Nishi S."/>
            <person name="Hori S."/>
            <person name="Arai W."/>
            <person name="Tsubouchi T."/>
            <person name="Morono Y."/>
            <person name="Uchiyama I."/>
            <person name="Ito T."/>
            <person name="Fujiyama A."/>
            <person name="Inagaki F."/>
            <person name="Takami H."/>
        </authorList>
    </citation>
    <scope>NUCLEOTIDE SEQUENCE</scope>
    <source>
        <strain evidence="1">Expedition CK06-06</strain>
    </source>
</reference>
<comment type="caution">
    <text evidence="1">The sequence shown here is derived from an EMBL/GenBank/DDBJ whole genome shotgun (WGS) entry which is preliminary data.</text>
</comment>
<accession>X1BIT2</accession>
<name>X1BIT2_9ZZZZ</name>
<protein>
    <submittedName>
        <fullName evidence="1">Uncharacterized protein</fullName>
    </submittedName>
</protein>
<evidence type="ECO:0000313" key="1">
    <source>
        <dbReference type="EMBL" id="GAG81137.1"/>
    </source>
</evidence>
<dbReference type="EMBL" id="BART01013789">
    <property type="protein sequence ID" value="GAG81137.1"/>
    <property type="molecule type" value="Genomic_DNA"/>
</dbReference>
<dbReference type="AlphaFoldDB" id="X1BIT2"/>
<sequence>ENSEKVRVFPREHRPEKVKSWDGISLKTWIKHIDDMVTEE</sequence>
<proteinExistence type="predicted"/>